<feature type="chain" id="PRO_5036731064" evidence="9">
    <location>
        <begin position="19"/>
        <end position="817"/>
    </location>
</feature>
<keyword evidence="12" id="KW-1185">Reference proteome</keyword>
<dbReference type="KEGG" id="pcea:J3359_16090"/>
<dbReference type="Proteomes" id="UP000663920">
    <property type="component" value="Chromosome"/>
</dbReference>
<evidence type="ECO:0000256" key="7">
    <source>
        <dbReference type="PROSITE-ProRule" id="PRU01360"/>
    </source>
</evidence>
<dbReference type="PANTHER" id="PTHR40980">
    <property type="entry name" value="PLUG DOMAIN-CONTAINING PROTEIN"/>
    <property type="match status" value="1"/>
</dbReference>
<keyword evidence="2 7" id="KW-0813">Transport</keyword>
<evidence type="ECO:0000256" key="9">
    <source>
        <dbReference type="SAM" id="SignalP"/>
    </source>
</evidence>
<comment type="similarity">
    <text evidence="7">Belongs to the TonB-dependent receptor family.</text>
</comment>
<dbReference type="Gene3D" id="2.40.170.20">
    <property type="entry name" value="TonB-dependent receptor, beta-barrel domain"/>
    <property type="match status" value="1"/>
</dbReference>
<evidence type="ECO:0000256" key="2">
    <source>
        <dbReference type="ARBA" id="ARBA00022448"/>
    </source>
</evidence>
<feature type="region of interest" description="Disordered" evidence="8">
    <location>
        <begin position="798"/>
        <end position="817"/>
    </location>
</feature>
<name>A0A975H917_9FLAO</name>
<dbReference type="EMBL" id="CP071869">
    <property type="protein sequence ID" value="QTE22305.1"/>
    <property type="molecule type" value="Genomic_DNA"/>
</dbReference>
<evidence type="ECO:0000256" key="1">
    <source>
        <dbReference type="ARBA" id="ARBA00004571"/>
    </source>
</evidence>
<dbReference type="InterPro" id="IPR036942">
    <property type="entry name" value="Beta-barrel_TonB_sf"/>
</dbReference>
<evidence type="ECO:0000313" key="12">
    <source>
        <dbReference type="Proteomes" id="UP000663920"/>
    </source>
</evidence>
<feature type="signal peptide" evidence="9">
    <location>
        <begin position="1"/>
        <end position="18"/>
    </location>
</feature>
<dbReference type="InterPro" id="IPR039426">
    <property type="entry name" value="TonB-dep_rcpt-like"/>
</dbReference>
<dbReference type="AlphaFoldDB" id="A0A975H917"/>
<organism evidence="11 12">
    <name type="scientific">Polaribacter cellanae</name>
    <dbReference type="NCBI Taxonomy" id="2818493"/>
    <lineage>
        <taxon>Bacteria</taxon>
        <taxon>Pseudomonadati</taxon>
        <taxon>Bacteroidota</taxon>
        <taxon>Flavobacteriia</taxon>
        <taxon>Flavobacteriales</taxon>
        <taxon>Flavobacteriaceae</taxon>
    </lineage>
</organism>
<dbReference type="GO" id="GO:0009279">
    <property type="term" value="C:cell outer membrane"/>
    <property type="evidence" value="ECO:0007669"/>
    <property type="project" value="UniProtKB-SubCell"/>
</dbReference>
<keyword evidence="3 7" id="KW-1134">Transmembrane beta strand</keyword>
<comment type="subcellular location">
    <subcellularLocation>
        <location evidence="1 7">Cell outer membrane</location>
        <topology evidence="1 7">Multi-pass membrane protein</topology>
    </subcellularLocation>
</comment>
<protein>
    <submittedName>
        <fullName evidence="11">TonB-dependent receptor</fullName>
    </submittedName>
</protein>
<dbReference type="PROSITE" id="PS52016">
    <property type="entry name" value="TONB_DEPENDENT_REC_3"/>
    <property type="match status" value="1"/>
</dbReference>
<evidence type="ECO:0000256" key="6">
    <source>
        <dbReference type="ARBA" id="ARBA00023237"/>
    </source>
</evidence>
<keyword evidence="5 7" id="KW-0472">Membrane</keyword>
<evidence type="ECO:0000256" key="5">
    <source>
        <dbReference type="ARBA" id="ARBA00023136"/>
    </source>
</evidence>
<sequence length="817" mass="91808">MKNLLVLVLFISSITLQAQLPKNKLLKPGTITGKVVDNASKEPLPYVNIVVRDFAKKILTGGITNENGFFNIKDIPEGNSLVEIQFIGYKTYSTKIKISNKNNKVDLGTISLSEDSAQLNEIVVRAETSQVVQKVDRKVINVGKDLTATGTTASELLNNVQSVSVDSQSGNISLRGNDNVRVLVDGKPTNISAAQLLKQIPSTSIKSIELITNPSAKYNPEGMSGIINIILNKNANMGFNGSVDTGITAGHYVRYNASTNMNYKTGKVNFFGNYGYNGGNNYNYGFVNRPTVNRLQDFIFKNDNQSHLIKAGADIYLDKKNTLSFYTTQNWFNGDGNGRTLVTENGTVVSNAPNIQLKNNQTGAYNVNYKREFDKEGHNLEFEATYSNTRAPEDAENKDVTKNPNDADFKVLNFFNDITNKSNNTLLNVDYTNPVSEKGKLELGLEYREDNTSNINLTNQDEIVFDNQGNATIQPLGNSDFDYGRKIYSAYANYGHQFGKVTMQLGARFEQFKAKGNFNRDGNPSENVKQDIFSVYPSAFFTFNPSDKNQFQVSYSRRVDRPGISQVNPIREWSTPLITSIGNANLLPQFTNSFEVNYTRQIKNGSVTFGTFYRAINDNISRVTYKDPNDPSNVKQVLSWTNFEDTSAYGLEFSLNYKIANWWRVNSSMDFYSQKQFGTVDLVNTAAQRIKVTNEIFNARVSNSFKVSKRLNIQLFAMYRGPQEDIQWKTKNMWMVNTGASLQVLDGKGSINFRVNDIFRGMKFAFNSENPFVQNGRFNWESQTAYIGFNYRFGSGKNKAKQRRKRDDNIKEGGAGF</sequence>
<feature type="domain" description="Outer membrane protein beta-barrel" evidence="10">
    <location>
        <begin position="372"/>
        <end position="791"/>
    </location>
</feature>
<proteinExistence type="inferred from homology"/>
<dbReference type="InterPro" id="IPR008969">
    <property type="entry name" value="CarboxyPept-like_regulatory"/>
</dbReference>
<reference evidence="11 12" key="1">
    <citation type="submission" date="2021-03" db="EMBL/GenBank/DDBJ databases">
        <title>Complete genome of Polaribacter_sp.SM13.</title>
        <authorList>
            <person name="Jeong S.W."/>
            <person name="Bae J.W."/>
        </authorList>
    </citation>
    <scope>NUCLEOTIDE SEQUENCE [LARGE SCALE GENOMIC DNA]</scope>
    <source>
        <strain evidence="11 12">SM13</strain>
    </source>
</reference>
<dbReference type="InterPro" id="IPR037066">
    <property type="entry name" value="Plug_dom_sf"/>
</dbReference>
<evidence type="ECO:0000256" key="3">
    <source>
        <dbReference type="ARBA" id="ARBA00022452"/>
    </source>
</evidence>
<dbReference type="Gene3D" id="2.60.40.1120">
    <property type="entry name" value="Carboxypeptidase-like, regulatory domain"/>
    <property type="match status" value="1"/>
</dbReference>
<evidence type="ECO:0000256" key="8">
    <source>
        <dbReference type="SAM" id="MobiDB-lite"/>
    </source>
</evidence>
<evidence type="ECO:0000256" key="4">
    <source>
        <dbReference type="ARBA" id="ARBA00022692"/>
    </source>
</evidence>
<dbReference type="PANTHER" id="PTHR40980:SF4">
    <property type="entry name" value="TONB-DEPENDENT RECEPTOR-LIKE BETA-BARREL DOMAIN-CONTAINING PROTEIN"/>
    <property type="match status" value="1"/>
</dbReference>
<dbReference type="InterPro" id="IPR041700">
    <property type="entry name" value="OMP_b-brl_3"/>
</dbReference>
<keyword evidence="11" id="KW-0675">Receptor</keyword>
<keyword evidence="6 7" id="KW-0998">Cell outer membrane</keyword>
<dbReference type="RefSeq" id="WP_208078070.1">
    <property type="nucleotide sequence ID" value="NZ_CP071869.1"/>
</dbReference>
<evidence type="ECO:0000313" key="11">
    <source>
        <dbReference type="EMBL" id="QTE22305.1"/>
    </source>
</evidence>
<dbReference type="Pfam" id="PF14905">
    <property type="entry name" value="OMP_b-brl_3"/>
    <property type="match status" value="1"/>
</dbReference>
<evidence type="ECO:0000259" key="10">
    <source>
        <dbReference type="Pfam" id="PF14905"/>
    </source>
</evidence>
<dbReference type="Pfam" id="PF13715">
    <property type="entry name" value="CarbopepD_reg_2"/>
    <property type="match status" value="1"/>
</dbReference>
<keyword evidence="4 7" id="KW-0812">Transmembrane</keyword>
<dbReference type="SUPFAM" id="SSF56935">
    <property type="entry name" value="Porins"/>
    <property type="match status" value="1"/>
</dbReference>
<dbReference type="SUPFAM" id="SSF49464">
    <property type="entry name" value="Carboxypeptidase regulatory domain-like"/>
    <property type="match status" value="1"/>
</dbReference>
<keyword evidence="9" id="KW-0732">Signal</keyword>
<gene>
    <name evidence="11" type="ORF">J3359_16090</name>
</gene>
<dbReference type="Gene3D" id="2.170.130.10">
    <property type="entry name" value="TonB-dependent receptor, plug domain"/>
    <property type="match status" value="1"/>
</dbReference>
<accession>A0A975H917</accession>